<dbReference type="InterPro" id="IPR018497">
    <property type="entry name" value="Peptidase_M13_C"/>
</dbReference>
<dbReference type="AlphaFoldDB" id="A0A8K0D4I6"/>
<dbReference type="Gene3D" id="1.10.1380.10">
    <property type="entry name" value="Neutral endopeptidase , domain2"/>
    <property type="match status" value="1"/>
</dbReference>
<proteinExistence type="inferred from homology"/>
<organism evidence="12 13">
    <name type="scientific">Ignelater luminosus</name>
    <name type="common">Cucubano</name>
    <name type="synonym">Pyrophorus luminosus</name>
    <dbReference type="NCBI Taxonomy" id="2038154"/>
    <lineage>
        <taxon>Eukaryota</taxon>
        <taxon>Metazoa</taxon>
        <taxon>Ecdysozoa</taxon>
        <taxon>Arthropoda</taxon>
        <taxon>Hexapoda</taxon>
        <taxon>Insecta</taxon>
        <taxon>Pterygota</taxon>
        <taxon>Neoptera</taxon>
        <taxon>Endopterygota</taxon>
        <taxon>Coleoptera</taxon>
        <taxon>Polyphaga</taxon>
        <taxon>Elateriformia</taxon>
        <taxon>Elateroidea</taxon>
        <taxon>Elateridae</taxon>
        <taxon>Agrypninae</taxon>
        <taxon>Pyrophorini</taxon>
        <taxon>Ignelater</taxon>
    </lineage>
</organism>
<dbReference type="GO" id="GO:0046872">
    <property type="term" value="F:metal ion binding"/>
    <property type="evidence" value="ECO:0007669"/>
    <property type="project" value="UniProtKB-KW"/>
</dbReference>
<dbReference type="Pfam" id="PF01431">
    <property type="entry name" value="Peptidase_M13"/>
    <property type="match status" value="1"/>
</dbReference>
<evidence type="ECO:0000313" key="13">
    <source>
        <dbReference type="Proteomes" id="UP000801492"/>
    </source>
</evidence>
<evidence type="ECO:0000256" key="8">
    <source>
        <dbReference type="ARBA" id="ARBA00023049"/>
    </source>
</evidence>
<feature type="domain" description="Peptidase M13 N-terminal" evidence="11">
    <location>
        <begin position="55"/>
        <end position="444"/>
    </location>
</feature>
<feature type="chain" id="PRO_5035425042" description="Neprilysin" evidence="9">
    <location>
        <begin position="25"/>
        <end position="712"/>
    </location>
</feature>
<dbReference type="InterPro" id="IPR008753">
    <property type="entry name" value="Peptidase_M13_N"/>
</dbReference>
<dbReference type="Proteomes" id="UP000801492">
    <property type="component" value="Unassembled WGS sequence"/>
</dbReference>
<comment type="similarity">
    <text evidence="3">Belongs to the peptidase M13 family.</text>
</comment>
<evidence type="ECO:0000313" key="12">
    <source>
        <dbReference type="EMBL" id="KAF2896062.1"/>
    </source>
</evidence>
<evidence type="ECO:0000256" key="4">
    <source>
        <dbReference type="ARBA" id="ARBA00022670"/>
    </source>
</evidence>
<evidence type="ECO:0000256" key="1">
    <source>
        <dbReference type="ARBA" id="ARBA00001947"/>
    </source>
</evidence>
<dbReference type="PROSITE" id="PS51885">
    <property type="entry name" value="NEPRILYSIN"/>
    <property type="match status" value="1"/>
</dbReference>
<dbReference type="Pfam" id="PF05649">
    <property type="entry name" value="Peptidase_M13_N"/>
    <property type="match status" value="1"/>
</dbReference>
<feature type="signal peptide" evidence="9">
    <location>
        <begin position="1"/>
        <end position="24"/>
    </location>
</feature>
<dbReference type="GO" id="GO:0005886">
    <property type="term" value="C:plasma membrane"/>
    <property type="evidence" value="ECO:0007669"/>
    <property type="project" value="UniProtKB-SubCell"/>
</dbReference>
<evidence type="ECO:0008006" key="14">
    <source>
        <dbReference type="Google" id="ProtNLM"/>
    </source>
</evidence>
<evidence type="ECO:0000256" key="9">
    <source>
        <dbReference type="SAM" id="SignalP"/>
    </source>
</evidence>
<dbReference type="PRINTS" id="PR00786">
    <property type="entry name" value="NEPRILYSIN"/>
</dbReference>
<keyword evidence="4" id="KW-0645">Protease</keyword>
<evidence type="ECO:0000256" key="2">
    <source>
        <dbReference type="ARBA" id="ARBA00004401"/>
    </source>
</evidence>
<evidence type="ECO:0000259" key="11">
    <source>
        <dbReference type="Pfam" id="PF05649"/>
    </source>
</evidence>
<keyword evidence="5" id="KW-0479">Metal-binding</keyword>
<keyword evidence="8" id="KW-0482">Metalloprotease</keyword>
<dbReference type="PANTHER" id="PTHR11733:SF224">
    <property type="entry name" value="NEPRILYSIN-2"/>
    <property type="match status" value="1"/>
</dbReference>
<accession>A0A8K0D4I6</accession>
<evidence type="ECO:0000256" key="6">
    <source>
        <dbReference type="ARBA" id="ARBA00022801"/>
    </source>
</evidence>
<keyword evidence="9" id="KW-0732">Signal</keyword>
<dbReference type="GO" id="GO:0016485">
    <property type="term" value="P:protein processing"/>
    <property type="evidence" value="ECO:0007669"/>
    <property type="project" value="TreeGrafter"/>
</dbReference>
<comment type="caution">
    <text evidence="12">The sequence shown here is derived from an EMBL/GenBank/DDBJ whole genome shotgun (WGS) entry which is preliminary data.</text>
</comment>
<dbReference type="InterPro" id="IPR024079">
    <property type="entry name" value="MetalloPept_cat_dom_sf"/>
</dbReference>
<gene>
    <name evidence="12" type="ORF">ILUMI_10113</name>
</gene>
<reference evidence="12" key="1">
    <citation type="submission" date="2019-08" db="EMBL/GenBank/DDBJ databases">
        <title>The genome of the North American firefly Photinus pyralis.</title>
        <authorList>
            <consortium name="Photinus pyralis genome working group"/>
            <person name="Fallon T.R."/>
            <person name="Sander Lower S.E."/>
            <person name="Weng J.-K."/>
        </authorList>
    </citation>
    <scope>NUCLEOTIDE SEQUENCE</scope>
    <source>
        <strain evidence="12">TRF0915ILg1</strain>
        <tissue evidence="12">Whole body</tissue>
    </source>
</reference>
<keyword evidence="6" id="KW-0378">Hydrolase</keyword>
<protein>
    <recommendedName>
        <fullName evidence="14">Neprilysin</fullName>
    </recommendedName>
</protein>
<dbReference type="InterPro" id="IPR000718">
    <property type="entry name" value="Peptidase_M13"/>
</dbReference>
<dbReference type="Gene3D" id="3.40.390.10">
    <property type="entry name" value="Collagenase (Catalytic Domain)"/>
    <property type="match status" value="1"/>
</dbReference>
<evidence type="ECO:0000256" key="7">
    <source>
        <dbReference type="ARBA" id="ARBA00022833"/>
    </source>
</evidence>
<evidence type="ECO:0000256" key="3">
    <source>
        <dbReference type="ARBA" id="ARBA00007357"/>
    </source>
</evidence>
<comment type="cofactor">
    <cofactor evidence="1">
        <name>Zn(2+)</name>
        <dbReference type="ChEBI" id="CHEBI:29105"/>
    </cofactor>
</comment>
<dbReference type="PANTHER" id="PTHR11733">
    <property type="entry name" value="ZINC METALLOPROTEASE FAMILY M13 NEPRILYSIN-RELATED"/>
    <property type="match status" value="1"/>
</dbReference>
<feature type="domain" description="Peptidase M13 C-terminal" evidence="10">
    <location>
        <begin position="506"/>
        <end position="709"/>
    </location>
</feature>
<name>A0A8K0D4I6_IGNLU</name>
<keyword evidence="13" id="KW-1185">Reference proteome</keyword>
<evidence type="ECO:0000256" key="5">
    <source>
        <dbReference type="ARBA" id="ARBA00022723"/>
    </source>
</evidence>
<dbReference type="InterPro" id="IPR042089">
    <property type="entry name" value="Peptidase_M13_dom_2"/>
</dbReference>
<dbReference type="CDD" id="cd08662">
    <property type="entry name" value="M13"/>
    <property type="match status" value="1"/>
</dbReference>
<evidence type="ECO:0000259" key="10">
    <source>
        <dbReference type="Pfam" id="PF01431"/>
    </source>
</evidence>
<keyword evidence="7" id="KW-0862">Zinc</keyword>
<dbReference type="EMBL" id="VTPC01005409">
    <property type="protein sequence ID" value="KAF2896062.1"/>
    <property type="molecule type" value="Genomic_DNA"/>
</dbReference>
<dbReference type="OrthoDB" id="6475849at2759"/>
<dbReference type="GO" id="GO:0004222">
    <property type="term" value="F:metalloendopeptidase activity"/>
    <property type="evidence" value="ECO:0007669"/>
    <property type="project" value="InterPro"/>
</dbReference>
<dbReference type="SUPFAM" id="SSF55486">
    <property type="entry name" value="Metalloproteases ('zincins'), catalytic domain"/>
    <property type="match status" value="1"/>
</dbReference>
<comment type="subcellular location">
    <subcellularLocation>
        <location evidence="2">Cell membrane</location>
        <topology evidence="2">Single-pass type II membrane protein</topology>
    </subcellularLocation>
</comment>
<sequence length="712" mass="82729">MEIFQKLLILTYVFTLILNKSKQANEDTHQRICTAPACIQAANDIKKNMDESVDPCEDFYHFACGKYIKEAKIPNDKPYINTFAYLMDDIQDKMSELIRKLDHTKVIRPFAILKKIYEQCMNIKNNELDDLKSFLAILKNLGNWPVLVGAEWNGNQFEWIETMHQLRKLGFKTDIVLSVDADADPKNASRRIVSLDQPTLGVPQEILSKDEEDEIIKAYYEFMVKVAVKLGAEEKFAREDLKQMLEFEKKISKISVSTEQWWNATARYNPITIENLQQKHSNIPFNKYIESILNIPEIKIDKKEVIIVRVPPYLAGLEKLLKITPKRVLANYIVWRAISSTASMLTEELRNIANEFEKIKTGSSKSKPRHQRCLEEISDEMHLAVGAMYVRNNFDNQSKGNVQQTVDNLIKQFRNMLKQLSWMDEKTVKHALEKASSMTMHVAYSDELLDNNVLVKHYEKLSIDEIRYYSTMLQIRRFNMDFFYSLLRKPISKTDWRMKFPPYFVNAVYAPVLNEIEVPAGILQSIFFSANRPQYLDYGSIGYVIGHEITHGFDDFGRHLDKHGNLYDWWTNDTNEHFQKKTQCFIEQYGKYEVPEVKLHINGKNTLNENIADNGGIKTAYLAYQRYAKQNGAEPLLQGLNFTQNQLFWIATANVFCSKSREEYLRLSVQVDQHCLGMFRVIGSLSNMAHFSEDFKCPSGSKMNPVQKCIIW</sequence>